<sequence length="158" mass="18059">MRNIIAFTLLLASAPALAAPPPPPAPAVAAFYDDFFRALPNIFPGDLVAVTPMVHENVEVYRDGELQSSTRDEWFSWLQGLAGSMDSASTSREEFFYADEDSILVREFWWPYKKDVMVHPEFPVRFVRYHFHQQKLVRVDYLMSARPTNVKFGAENDG</sequence>
<gene>
    <name evidence="2" type="ORF">K3148_12735</name>
</gene>
<evidence type="ECO:0000313" key="2">
    <source>
        <dbReference type="EMBL" id="QZD89652.1"/>
    </source>
</evidence>
<dbReference type="Proteomes" id="UP000824281">
    <property type="component" value="Chromosome"/>
</dbReference>
<keyword evidence="1" id="KW-0732">Signal</keyword>
<accession>A0ABX8ZKX2</accession>
<evidence type="ECO:0000313" key="3">
    <source>
        <dbReference type="Proteomes" id="UP000824281"/>
    </source>
</evidence>
<feature type="chain" id="PRO_5046917301" description="Nuclear transport factor 2 family protein" evidence="1">
    <location>
        <begin position="19"/>
        <end position="158"/>
    </location>
</feature>
<proteinExistence type="predicted"/>
<organism evidence="2 3">
    <name type="scientific">Qipengyuania aurantiaca</name>
    <dbReference type="NCBI Taxonomy" id="2867233"/>
    <lineage>
        <taxon>Bacteria</taxon>
        <taxon>Pseudomonadati</taxon>
        <taxon>Pseudomonadota</taxon>
        <taxon>Alphaproteobacteria</taxon>
        <taxon>Sphingomonadales</taxon>
        <taxon>Erythrobacteraceae</taxon>
        <taxon>Qipengyuania</taxon>
    </lineage>
</organism>
<name>A0ABX8ZKX2_9SPHN</name>
<feature type="signal peptide" evidence="1">
    <location>
        <begin position="1"/>
        <end position="18"/>
    </location>
</feature>
<protein>
    <recommendedName>
        <fullName evidence="4">Nuclear transport factor 2 family protein</fullName>
    </recommendedName>
</protein>
<keyword evidence="3" id="KW-1185">Reference proteome</keyword>
<dbReference type="EMBL" id="CP081295">
    <property type="protein sequence ID" value="QZD89652.1"/>
    <property type="molecule type" value="Genomic_DNA"/>
</dbReference>
<evidence type="ECO:0008006" key="4">
    <source>
        <dbReference type="Google" id="ProtNLM"/>
    </source>
</evidence>
<reference evidence="2 3" key="1">
    <citation type="submission" date="2021-08" db="EMBL/GenBank/DDBJ databases">
        <title>Comparative Genomics Analysis of the Genus Qipengyuania Reveals Extensive Genetic Diversity and Metabolic Versatility, Including the Description of Fifteen Novel Species.</title>
        <authorList>
            <person name="Liu Y."/>
        </authorList>
    </citation>
    <scope>NUCLEOTIDE SEQUENCE [LARGE SCALE GENOMIC DNA]</scope>
    <source>
        <strain evidence="2 3">1NDH13</strain>
    </source>
</reference>
<dbReference type="RefSeq" id="WP_221425133.1">
    <property type="nucleotide sequence ID" value="NZ_CP081295.1"/>
</dbReference>
<evidence type="ECO:0000256" key="1">
    <source>
        <dbReference type="SAM" id="SignalP"/>
    </source>
</evidence>